<feature type="transmembrane region" description="Helical" evidence="1">
    <location>
        <begin position="248"/>
        <end position="274"/>
    </location>
</feature>
<feature type="transmembrane region" description="Helical" evidence="1">
    <location>
        <begin position="330"/>
        <end position="357"/>
    </location>
</feature>
<feature type="transmembrane region" description="Helical" evidence="1">
    <location>
        <begin position="363"/>
        <end position="394"/>
    </location>
</feature>
<dbReference type="Pfam" id="PF26629">
    <property type="entry name" value="GT2_TM_C"/>
    <property type="match status" value="1"/>
</dbReference>
<evidence type="ECO:0000259" key="3">
    <source>
        <dbReference type="Pfam" id="PF26629"/>
    </source>
</evidence>
<dbReference type="GO" id="GO:0016740">
    <property type="term" value="F:transferase activity"/>
    <property type="evidence" value="ECO:0007669"/>
    <property type="project" value="UniProtKB-KW"/>
</dbReference>
<dbReference type="InterPro" id="IPR001173">
    <property type="entry name" value="Glyco_trans_2-like"/>
</dbReference>
<gene>
    <name evidence="4" type="ORF">CDQ92_00715</name>
</gene>
<evidence type="ECO:0000256" key="1">
    <source>
        <dbReference type="SAM" id="Phobius"/>
    </source>
</evidence>
<proteinExistence type="predicted"/>
<dbReference type="AlphaFoldDB" id="A0A246K085"/>
<keyword evidence="4" id="KW-0808">Transferase</keyword>
<dbReference type="Gene3D" id="3.90.550.10">
    <property type="entry name" value="Spore Coat Polysaccharide Biosynthesis Protein SpsA, Chain A"/>
    <property type="match status" value="1"/>
</dbReference>
<dbReference type="PANTHER" id="PTHR48090:SF7">
    <property type="entry name" value="RFBJ PROTEIN"/>
    <property type="match status" value="1"/>
</dbReference>
<dbReference type="PANTHER" id="PTHR48090">
    <property type="entry name" value="UNDECAPRENYL-PHOSPHATE 4-DEOXY-4-FORMAMIDO-L-ARABINOSE TRANSFERASE-RELATED"/>
    <property type="match status" value="1"/>
</dbReference>
<dbReference type="InterPro" id="IPR050256">
    <property type="entry name" value="Glycosyltransferase_2"/>
</dbReference>
<evidence type="ECO:0000313" key="4">
    <source>
        <dbReference type="EMBL" id="OWQ98771.1"/>
    </source>
</evidence>
<accession>A0A246K085</accession>
<dbReference type="SUPFAM" id="SSF53448">
    <property type="entry name" value="Nucleotide-diphospho-sugar transferases"/>
    <property type="match status" value="1"/>
</dbReference>
<feature type="domain" description="Glycosyltransferase 2-like" evidence="2">
    <location>
        <begin position="20"/>
        <end position="186"/>
    </location>
</feature>
<dbReference type="Proteomes" id="UP000197361">
    <property type="component" value="Unassembled WGS sequence"/>
</dbReference>
<dbReference type="CDD" id="cd04179">
    <property type="entry name" value="DPM_DPG-synthase_like"/>
    <property type="match status" value="1"/>
</dbReference>
<keyword evidence="1" id="KW-1133">Transmembrane helix</keyword>
<dbReference type="Pfam" id="PF00535">
    <property type="entry name" value="Glycos_transf_2"/>
    <property type="match status" value="1"/>
</dbReference>
<protein>
    <submittedName>
        <fullName evidence="4">Family 2 glycosyl transferase</fullName>
    </submittedName>
</protein>
<keyword evidence="5" id="KW-1185">Reference proteome</keyword>
<evidence type="ECO:0000313" key="5">
    <source>
        <dbReference type="Proteomes" id="UP000197361"/>
    </source>
</evidence>
<reference evidence="4 5" key="1">
    <citation type="journal article" date="2010" name="Int. J. Syst. Evol. Microbiol.">
        <title>Sphingopyxis bauzanensis sp. nov., a psychrophilic bacterium isolated from soil.</title>
        <authorList>
            <person name="Zhang D.C."/>
            <person name="Liu H.C."/>
            <person name="Xin Y.H."/>
            <person name="Zhou Y.G."/>
            <person name="Schinner F."/>
            <person name="Margesin R."/>
        </authorList>
    </citation>
    <scope>NUCLEOTIDE SEQUENCE [LARGE SCALE GENOMIC DNA]</scope>
    <source>
        <strain evidence="4 5">DSM 22271</strain>
    </source>
</reference>
<dbReference type="EMBL" id="NISK01000001">
    <property type="protein sequence ID" value="OWQ98771.1"/>
    <property type="molecule type" value="Genomic_DNA"/>
</dbReference>
<organism evidence="4 5">
    <name type="scientific">Sphingopyxis bauzanensis</name>
    <dbReference type="NCBI Taxonomy" id="651663"/>
    <lineage>
        <taxon>Bacteria</taxon>
        <taxon>Pseudomonadati</taxon>
        <taxon>Pseudomonadota</taxon>
        <taxon>Alphaproteobacteria</taxon>
        <taxon>Sphingomonadales</taxon>
        <taxon>Sphingomonadaceae</taxon>
        <taxon>Sphingopyxis</taxon>
    </lineage>
</organism>
<name>A0A246K085_9SPHN</name>
<dbReference type="InterPro" id="IPR029044">
    <property type="entry name" value="Nucleotide-diphossugar_trans"/>
</dbReference>
<feature type="domain" description="Low-salt glycan biosynthesis hexosyltransferase Agl6 C-terminal transmembrane region" evidence="3">
    <location>
        <begin position="306"/>
        <end position="394"/>
    </location>
</feature>
<feature type="transmembrane region" description="Helical" evidence="1">
    <location>
        <begin position="286"/>
        <end position="309"/>
    </location>
</feature>
<keyword evidence="1" id="KW-0472">Membrane</keyword>
<sequence>MYQQRAEVLTIDRAYSLGVTIVMPCLNETISLPHCIANARHALDQIKENFGLEGEIVIADNGSTDGSQALAESLGARVVAIARRGYGAALIGGCEAAFGDYILMGDCDGSYNFTEGVAMIGKLIEKHDLCMGSRFDGGIAPGAMPWKNRHIGNPLLTGILNLFFRSGINDAHCGLRAISRDAFSQLGLAGEGMEFASEMVIKASLKKMKVAQVPATLSVDLRDRAPHLRPWRDGWRHLRYLLMLSPTWVFGVPAMLAMGSGALILLIALAHLIGVAGGEPLIGASWTIAAGFLVSVGHLAAIMALATHFHGVNRGYRTLRPLIRRYADYLTLETMLIAGVLLLLGSTVGVAVVIYYWSQTGFAALATVLPTVVALTGATVAIQTILGGFLLAIINGHRAALTPDGAER</sequence>
<comment type="caution">
    <text evidence="4">The sequence shown here is derived from an EMBL/GenBank/DDBJ whole genome shotgun (WGS) entry which is preliminary data.</text>
</comment>
<dbReference type="OrthoDB" id="9807795at2"/>
<keyword evidence="1" id="KW-0812">Transmembrane</keyword>
<evidence type="ECO:0000259" key="2">
    <source>
        <dbReference type="Pfam" id="PF00535"/>
    </source>
</evidence>
<dbReference type="InterPro" id="IPR058718">
    <property type="entry name" value="Agl6_TM_C"/>
</dbReference>